<dbReference type="InterPro" id="IPR006580">
    <property type="entry name" value="Znf_TTF"/>
</dbReference>
<comment type="caution">
    <text evidence="2">The sequence shown here is derived from an EMBL/GenBank/DDBJ whole genome shotgun (WGS) entry which is preliminary data.</text>
</comment>
<accession>A0A820RUX5</accession>
<dbReference type="PANTHER" id="PTHR46579">
    <property type="entry name" value="F5/8 TYPE C DOMAIN-CONTAINING PROTEIN-RELATED"/>
    <property type="match status" value="1"/>
</dbReference>
<organism evidence="2 3">
    <name type="scientific">Rotaria socialis</name>
    <dbReference type="NCBI Taxonomy" id="392032"/>
    <lineage>
        <taxon>Eukaryota</taxon>
        <taxon>Metazoa</taxon>
        <taxon>Spiralia</taxon>
        <taxon>Gnathifera</taxon>
        <taxon>Rotifera</taxon>
        <taxon>Eurotatoria</taxon>
        <taxon>Bdelloidea</taxon>
        <taxon>Philodinida</taxon>
        <taxon>Philodinidae</taxon>
        <taxon>Rotaria</taxon>
    </lineage>
</organism>
<reference evidence="2" key="1">
    <citation type="submission" date="2021-02" db="EMBL/GenBank/DDBJ databases">
        <authorList>
            <person name="Nowell W R."/>
        </authorList>
    </citation>
    <scope>NUCLEOTIDE SEQUENCE</scope>
</reference>
<evidence type="ECO:0000259" key="1">
    <source>
        <dbReference type="SMART" id="SM00597"/>
    </source>
</evidence>
<evidence type="ECO:0000313" key="3">
    <source>
        <dbReference type="Proteomes" id="UP000663862"/>
    </source>
</evidence>
<dbReference type="Proteomes" id="UP000663862">
    <property type="component" value="Unassembled WGS sequence"/>
</dbReference>
<dbReference type="AlphaFoldDB" id="A0A820RUX5"/>
<dbReference type="EMBL" id="CAJOBQ010000984">
    <property type="protein sequence ID" value="CAF4441868.1"/>
    <property type="molecule type" value="Genomic_DNA"/>
</dbReference>
<dbReference type="PANTHER" id="PTHR46579:SF1">
    <property type="entry name" value="F5_8 TYPE C DOMAIN-CONTAINING PROTEIN"/>
    <property type="match status" value="1"/>
</dbReference>
<sequence length="702" mass="80514">MLNPIVTRLKLLQKPCLYRLSNGFYQMLRVYLIGISNDKPANSIVQNQPEPNALFGCAKCEIAGRTTPAKLHATPNQSGKITTVFIRIFPTEIGEQPEMRSNKKLMQLWTESPRKQPWSLSKLLPLIACDLSKIHYPTTTTRAPRSLMKCLKLKANECRVLLLIEYPIFKNYLQDVYYQHLQKLAFGISIGESSNISMTMLDEMNLLLTSFVDEFPYHERYVVQTVHCVKHFATTTKDFGPLSNYSTFNYESVVGCLSSSVHGTKNVSSELAKNIDLFKKAYHASSYHSSYSERSPFIEYLKTGRKYSSKPRLSNKTISQRDLDILYQLISKETRLKCMKSITRYGLIVSTITSSKSKKFTDACVVYQYQNTVKYGIIEDIFYDEQQDLYLLKMRSLQDTYYDTITFNLEQEASSSSLICIEQHETSSSCIGKEQQGTCSSSSSLTGKGNEFIIFYDSMTTQKLSVLAAGVRQEILISSIIEEQQETTITSLSNQEEQISSSSFLKSQLLNVNDISGSCYEGPTQPKLVSYPINKDKRCFRSEWFLKFSWLEYSIENDLTFCYYCRHFFNGSNLNNRDQCDSFLRGFCKWKRAFCRKQGFLKHQSRRSHIIAEKNHKEYIIRTKSGSSIVQVIDKSRNEIIKNNRQRLMKIISALHLCARQMISIRGHDESEESSNCGNFVKLLRWSSTTDPICSAILDDSA</sequence>
<proteinExistence type="predicted"/>
<protein>
    <recommendedName>
        <fullName evidence="1">TTF-type domain-containing protein</fullName>
    </recommendedName>
</protein>
<name>A0A820RUX5_9BILA</name>
<dbReference type="Pfam" id="PF14291">
    <property type="entry name" value="DUF4371"/>
    <property type="match status" value="1"/>
</dbReference>
<evidence type="ECO:0000313" key="2">
    <source>
        <dbReference type="EMBL" id="CAF4441868.1"/>
    </source>
</evidence>
<feature type="domain" description="TTF-type" evidence="1">
    <location>
        <begin position="536"/>
        <end position="635"/>
    </location>
</feature>
<dbReference type="SMART" id="SM00597">
    <property type="entry name" value="ZnF_TTF"/>
    <property type="match status" value="1"/>
</dbReference>
<dbReference type="InterPro" id="IPR025398">
    <property type="entry name" value="DUF4371"/>
</dbReference>
<gene>
    <name evidence="2" type="ORF">TSG867_LOCUS16255</name>
</gene>